<dbReference type="AlphaFoldDB" id="A0A8K0E9K0"/>
<dbReference type="Proteomes" id="UP000838412">
    <property type="component" value="Chromosome 12"/>
</dbReference>
<keyword evidence="3" id="KW-1185">Reference proteome</keyword>
<proteinExistence type="predicted"/>
<evidence type="ECO:0000313" key="3">
    <source>
        <dbReference type="Proteomes" id="UP000838412"/>
    </source>
</evidence>
<dbReference type="EMBL" id="OV696697">
    <property type="protein sequence ID" value="CAH1241828.1"/>
    <property type="molecule type" value="Genomic_DNA"/>
</dbReference>
<organism evidence="2 3">
    <name type="scientific">Branchiostoma lanceolatum</name>
    <name type="common">Common lancelet</name>
    <name type="synonym">Amphioxus lanceolatum</name>
    <dbReference type="NCBI Taxonomy" id="7740"/>
    <lineage>
        <taxon>Eukaryota</taxon>
        <taxon>Metazoa</taxon>
        <taxon>Chordata</taxon>
        <taxon>Cephalochordata</taxon>
        <taxon>Leptocardii</taxon>
        <taxon>Amphioxiformes</taxon>
        <taxon>Branchiostomatidae</taxon>
        <taxon>Branchiostoma</taxon>
    </lineage>
</organism>
<name>A0A8K0E9K0_BRALA</name>
<evidence type="ECO:0000256" key="1">
    <source>
        <dbReference type="SAM" id="MobiDB-lite"/>
    </source>
</evidence>
<protein>
    <submittedName>
        <fullName evidence="2">Hypp6427 protein</fullName>
    </submittedName>
</protein>
<accession>A0A8K0E9K0</accession>
<reference evidence="2" key="1">
    <citation type="submission" date="2022-01" db="EMBL/GenBank/DDBJ databases">
        <authorList>
            <person name="Braso-Vives M."/>
        </authorList>
    </citation>
    <scope>NUCLEOTIDE SEQUENCE</scope>
</reference>
<feature type="region of interest" description="Disordered" evidence="1">
    <location>
        <begin position="63"/>
        <end position="121"/>
    </location>
</feature>
<gene>
    <name evidence="2" type="primary">Hypp6427</name>
    <name evidence="2" type="ORF">BLAG_LOCUS5300</name>
</gene>
<evidence type="ECO:0000313" key="2">
    <source>
        <dbReference type="EMBL" id="CAH1241828.1"/>
    </source>
</evidence>
<sequence>MDGGDLGRRSCCGLSRRSQIQHTTCGVVWRNVRVFGPEPSGPGFESPDATDAVPLGKALDTTFLTPPRCRNGSQGFDKSGLRRSEGAVRAQRGRSEGAARAQRGRSEGAARAQRGRSAIVV</sequence>